<sequence>MEIYQVLDFNGSPTDPSDVDAVVAIKHAYNISRDDWQGDPCLPKEYSWNGLNCSVGIGTPRIISLSLSSSNLTGQIPLSLSKLQALESLNKLIGWIPQSLKDKSDKGLLSLSLGGNPDLCLTDPCERRKNKFAVPIVASAVSLLALVVLLSLWIIFFRLKKGRQGESVNETKKESFKTKNRPFTYSEIASITANFNTVIGQGGFGKVYSGTLNDKTKVAVKLLSESSKQGFKQFQAEAQLLMIVHHKNLVSLVGYCDEGDNLALIYEYMANGDLRKKLSVNDANVLDWKARLQIAIDTAQGLEYLHEGIKPPIVHRDLKTANILLTEKMQAKIADFGLSKVFMTEWSCL</sequence>
<dbReference type="InParanoid" id="A0A061GAC3"/>
<keyword evidence="7 12" id="KW-0067">ATP-binding</keyword>
<dbReference type="EC" id="2.7.11.1" evidence="1"/>
<dbReference type="InterPro" id="IPR008271">
    <property type="entry name" value="Ser/Thr_kinase_AS"/>
</dbReference>
<dbReference type="Gene3D" id="1.10.510.10">
    <property type="entry name" value="Transferase(Phosphotransferase) domain 1"/>
    <property type="match status" value="1"/>
</dbReference>
<dbReference type="InterPro" id="IPR000719">
    <property type="entry name" value="Prot_kinase_dom"/>
</dbReference>
<dbReference type="Proteomes" id="UP000026915">
    <property type="component" value="Chromosome 6"/>
</dbReference>
<evidence type="ECO:0000256" key="4">
    <source>
        <dbReference type="ARBA" id="ARBA00022692"/>
    </source>
</evidence>
<keyword evidence="8 14" id="KW-1133">Transmembrane helix</keyword>
<dbReference type="FunFam" id="3.30.200.20:FF:000394">
    <property type="entry name" value="Leucine-rich repeat receptor-like protein kinase"/>
    <property type="match status" value="1"/>
</dbReference>
<dbReference type="PROSITE" id="PS00107">
    <property type="entry name" value="PROTEIN_KINASE_ATP"/>
    <property type="match status" value="1"/>
</dbReference>
<evidence type="ECO:0000256" key="13">
    <source>
        <dbReference type="RuleBase" id="RU000304"/>
    </source>
</evidence>
<dbReference type="InterPro" id="IPR011009">
    <property type="entry name" value="Kinase-like_dom_sf"/>
</dbReference>
<keyword evidence="4 14" id="KW-0812">Transmembrane</keyword>
<evidence type="ECO:0000256" key="12">
    <source>
        <dbReference type="PROSITE-ProRule" id="PRU10141"/>
    </source>
</evidence>
<gene>
    <name evidence="16" type="ORF">TCM_027487</name>
</gene>
<comment type="similarity">
    <text evidence="13">Belongs to the protein kinase superfamily.</text>
</comment>
<dbReference type="eggNOG" id="ENOG502QQCZ">
    <property type="taxonomic scope" value="Eukaryota"/>
</dbReference>
<evidence type="ECO:0000256" key="1">
    <source>
        <dbReference type="ARBA" id="ARBA00012513"/>
    </source>
</evidence>
<dbReference type="SMART" id="SM00220">
    <property type="entry name" value="S_TKc"/>
    <property type="match status" value="1"/>
</dbReference>
<evidence type="ECO:0000256" key="5">
    <source>
        <dbReference type="ARBA" id="ARBA00022741"/>
    </source>
</evidence>
<dbReference type="PROSITE" id="PS50011">
    <property type="entry name" value="PROTEIN_KINASE_DOM"/>
    <property type="match status" value="1"/>
</dbReference>
<dbReference type="GO" id="GO:0004674">
    <property type="term" value="F:protein serine/threonine kinase activity"/>
    <property type="evidence" value="ECO:0007669"/>
    <property type="project" value="UniProtKB-KW"/>
</dbReference>
<dbReference type="HOGENOM" id="CLU_000288_21_7_1"/>
<dbReference type="Gramene" id="EOY26092">
    <property type="protein sequence ID" value="EOY26092"/>
    <property type="gene ID" value="TCM_027487"/>
</dbReference>
<dbReference type="SUPFAM" id="SSF56112">
    <property type="entry name" value="Protein kinase-like (PK-like)"/>
    <property type="match status" value="1"/>
</dbReference>
<dbReference type="OMA" id="CIPPMIH"/>
<dbReference type="Gene3D" id="3.30.200.20">
    <property type="entry name" value="Phosphorylase Kinase, domain 1"/>
    <property type="match status" value="1"/>
</dbReference>
<keyword evidence="6 16" id="KW-0418">Kinase</keyword>
<evidence type="ECO:0000256" key="10">
    <source>
        <dbReference type="ARBA" id="ARBA00047899"/>
    </source>
</evidence>
<evidence type="ECO:0000256" key="6">
    <source>
        <dbReference type="ARBA" id="ARBA00022777"/>
    </source>
</evidence>
<evidence type="ECO:0000256" key="2">
    <source>
        <dbReference type="ARBA" id="ARBA00022527"/>
    </source>
</evidence>
<keyword evidence="2 13" id="KW-0723">Serine/threonine-protein kinase</keyword>
<protein>
    <recommendedName>
        <fullName evidence="1">non-specific serine/threonine protein kinase</fullName>
        <ecNumber evidence="1">2.7.11.1</ecNumber>
    </recommendedName>
</protein>
<dbReference type="Gene3D" id="3.80.10.10">
    <property type="entry name" value="Ribonuclease Inhibitor"/>
    <property type="match status" value="1"/>
</dbReference>
<dbReference type="EMBL" id="CM001884">
    <property type="protein sequence ID" value="EOY26092.1"/>
    <property type="molecule type" value="Genomic_DNA"/>
</dbReference>
<dbReference type="Pfam" id="PF07714">
    <property type="entry name" value="PK_Tyr_Ser-Thr"/>
    <property type="match status" value="1"/>
</dbReference>
<reference evidence="16 17" key="1">
    <citation type="journal article" date="2013" name="Genome Biol.">
        <title>The genome sequence of the most widely cultivated cacao type and its use to identify candidate genes regulating pod color.</title>
        <authorList>
            <person name="Motamayor J.C."/>
            <person name="Mockaitis K."/>
            <person name="Schmutz J."/>
            <person name="Haiminen N."/>
            <person name="Iii D.L."/>
            <person name="Cornejo O."/>
            <person name="Findley S.D."/>
            <person name="Zheng P."/>
            <person name="Utro F."/>
            <person name="Royaert S."/>
            <person name="Saski C."/>
            <person name="Jenkins J."/>
            <person name="Podicheti R."/>
            <person name="Zhao M."/>
            <person name="Scheffler B.E."/>
            <person name="Stack J.C."/>
            <person name="Feltus F.A."/>
            <person name="Mustiga G.M."/>
            <person name="Amores F."/>
            <person name="Phillips W."/>
            <person name="Marelli J.P."/>
            <person name="May G.D."/>
            <person name="Shapiro H."/>
            <person name="Ma J."/>
            <person name="Bustamante C.D."/>
            <person name="Schnell R.J."/>
            <person name="Main D."/>
            <person name="Gilbert D."/>
            <person name="Parida L."/>
            <person name="Kuhn D.N."/>
        </authorList>
    </citation>
    <scope>NUCLEOTIDE SEQUENCE [LARGE SCALE GENOMIC DNA]</scope>
    <source>
        <strain evidence="17">cv. Matina 1-6</strain>
    </source>
</reference>
<keyword evidence="9 14" id="KW-0472">Membrane</keyword>
<name>A0A061GAC3_THECC</name>
<dbReference type="GO" id="GO:0005524">
    <property type="term" value="F:ATP binding"/>
    <property type="evidence" value="ECO:0007669"/>
    <property type="project" value="UniProtKB-UniRule"/>
</dbReference>
<accession>A0A061GAC3</accession>
<dbReference type="InterPro" id="IPR001245">
    <property type="entry name" value="Ser-Thr/Tyr_kinase_cat_dom"/>
</dbReference>
<organism evidence="16 17">
    <name type="scientific">Theobroma cacao</name>
    <name type="common">Cacao</name>
    <name type="synonym">Cocoa</name>
    <dbReference type="NCBI Taxonomy" id="3641"/>
    <lineage>
        <taxon>Eukaryota</taxon>
        <taxon>Viridiplantae</taxon>
        <taxon>Streptophyta</taxon>
        <taxon>Embryophyta</taxon>
        <taxon>Tracheophyta</taxon>
        <taxon>Spermatophyta</taxon>
        <taxon>Magnoliopsida</taxon>
        <taxon>eudicotyledons</taxon>
        <taxon>Gunneridae</taxon>
        <taxon>Pentapetalae</taxon>
        <taxon>rosids</taxon>
        <taxon>malvids</taxon>
        <taxon>Malvales</taxon>
        <taxon>Malvaceae</taxon>
        <taxon>Byttnerioideae</taxon>
        <taxon>Theobroma</taxon>
    </lineage>
</organism>
<dbReference type="SUPFAM" id="SSF52058">
    <property type="entry name" value="L domain-like"/>
    <property type="match status" value="1"/>
</dbReference>
<evidence type="ECO:0000256" key="14">
    <source>
        <dbReference type="SAM" id="Phobius"/>
    </source>
</evidence>
<evidence type="ECO:0000313" key="17">
    <source>
        <dbReference type="Proteomes" id="UP000026915"/>
    </source>
</evidence>
<keyword evidence="3" id="KW-0808">Transferase</keyword>
<feature type="binding site" evidence="12">
    <location>
        <position position="221"/>
    </location>
    <ligand>
        <name>ATP</name>
        <dbReference type="ChEBI" id="CHEBI:30616"/>
    </ligand>
</feature>
<dbReference type="AlphaFoldDB" id="A0A061GAC3"/>
<keyword evidence="5 12" id="KW-0547">Nucleotide-binding</keyword>
<evidence type="ECO:0000256" key="11">
    <source>
        <dbReference type="ARBA" id="ARBA00048679"/>
    </source>
</evidence>
<evidence type="ECO:0000313" key="16">
    <source>
        <dbReference type="EMBL" id="EOY26092.1"/>
    </source>
</evidence>
<dbReference type="FunFam" id="1.10.510.10:FF:001023">
    <property type="entry name" value="Os07g0541700 protein"/>
    <property type="match status" value="1"/>
</dbReference>
<feature type="transmembrane region" description="Helical" evidence="14">
    <location>
        <begin position="132"/>
        <end position="157"/>
    </location>
</feature>
<evidence type="ECO:0000256" key="8">
    <source>
        <dbReference type="ARBA" id="ARBA00022989"/>
    </source>
</evidence>
<dbReference type="PROSITE" id="PS00108">
    <property type="entry name" value="PROTEIN_KINASE_ST"/>
    <property type="match status" value="1"/>
</dbReference>
<dbReference type="InterPro" id="IPR032675">
    <property type="entry name" value="LRR_dom_sf"/>
</dbReference>
<evidence type="ECO:0000256" key="7">
    <source>
        <dbReference type="ARBA" id="ARBA00022840"/>
    </source>
</evidence>
<dbReference type="InterPro" id="IPR017441">
    <property type="entry name" value="Protein_kinase_ATP_BS"/>
</dbReference>
<comment type="catalytic activity">
    <reaction evidence="11">
        <text>L-seryl-[protein] + ATP = O-phospho-L-seryl-[protein] + ADP + H(+)</text>
        <dbReference type="Rhea" id="RHEA:17989"/>
        <dbReference type="Rhea" id="RHEA-COMP:9863"/>
        <dbReference type="Rhea" id="RHEA-COMP:11604"/>
        <dbReference type="ChEBI" id="CHEBI:15378"/>
        <dbReference type="ChEBI" id="CHEBI:29999"/>
        <dbReference type="ChEBI" id="CHEBI:30616"/>
        <dbReference type="ChEBI" id="CHEBI:83421"/>
        <dbReference type="ChEBI" id="CHEBI:456216"/>
        <dbReference type="EC" id="2.7.11.1"/>
    </reaction>
</comment>
<dbReference type="PANTHER" id="PTHR45631:SF212">
    <property type="entry name" value="PROTEIN KINASE DOMAIN-CONTAINING PROTEIN"/>
    <property type="match status" value="1"/>
</dbReference>
<evidence type="ECO:0000256" key="3">
    <source>
        <dbReference type="ARBA" id="ARBA00022679"/>
    </source>
</evidence>
<evidence type="ECO:0000256" key="9">
    <source>
        <dbReference type="ARBA" id="ARBA00023136"/>
    </source>
</evidence>
<feature type="domain" description="Protein kinase" evidence="15">
    <location>
        <begin position="193"/>
        <end position="349"/>
    </location>
</feature>
<dbReference type="PANTHER" id="PTHR45631">
    <property type="entry name" value="OS07G0107800 PROTEIN-RELATED"/>
    <property type="match status" value="1"/>
</dbReference>
<comment type="catalytic activity">
    <reaction evidence="10">
        <text>L-threonyl-[protein] + ATP = O-phospho-L-threonyl-[protein] + ADP + H(+)</text>
        <dbReference type="Rhea" id="RHEA:46608"/>
        <dbReference type="Rhea" id="RHEA-COMP:11060"/>
        <dbReference type="Rhea" id="RHEA-COMP:11605"/>
        <dbReference type="ChEBI" id="CHEBI:15378"/>
        <dbReference type="ChEBI" id="CHEBI:30013"/>
        <dbReference type="ChEBI" id="CHEBI:30616"/>
        <dbReference type="ChEBI" id="CHEBI:61977"/>
        <dbReference type="ChEBI" id="CHEBI:456216"/>
        <dbReference type="EC" id="2.7.11.1"/>
    </reaction>
</comment>
<evidence type="ECO:0000259" key="15">
    <source>
        <dbReference type="PROSITE" id="PS50011"/>
    </source>
</evidence>
<keyword evidence="17" id="KW-1185">Reference proteome</keyword>
<proteinExistence type="inferred from homology"/>